<organism evidence="2 3">
    <name type="scientific">Linum trigynum</name>
    <dbReference type="NCBI Taxonomy" id="586398"/>
    <lineage>
        <taxon>Eukaryota</taxon>
        <taxon>Viridiplantae</taxon>
        <taxon>Streptophyta</taxon>
        <taxon>Embryophyta</taxon>
        <taxon>Tracheophyta</taxon>
        <taxon>Spermatophyta</taxon>
        <taxon>Magnoliopsida</taxon>
        <taxon>eudicotyledons</taxon>
        <taxon>Gunneridae</taxon>
        <taxon>Pentapetalae</taxon>
        <taxon>rosids</taxon>
        <taxon>fabids</taxon>
        <taxon>Malpighiales</taxon>
        <taxon>Linaceae</taxon>
        <taxon>Linum</taxon>
    </lineage>
</organism>
<reference evidence="2 3" key="1">
    <citation type="submission" date="2024-04" db="EMBL/GenBank/DDBJ databases">
        <authorList>
            <person name="Fracassetti M."/>
        </authorList>
    </citation>
    <scope>NUCLEOTIDE SEQUENCE [LARGE SCALE GENOMIC DNA]</scope>
</reference>
<feature type="region of interest" description="Disordered" evidence="1">
    <location>
        <begin position="30"/>
        <end position="56"/>
    </location>
</feature>
<name>A0AAV2CQR2_9ROSI</name>
<dbReference type="Proteomes" id="UP001497516">
    <property type="component" value="Chromosome 10"/>
</dbReference>
<protein>
    <submittedName>
        <fullName evidence="2">Uncharacterized protein</fullName>
    </submittedName>
</protein>
<evidence type="ECO:0000313" key="2">
    <source>
        <dbReference type="EMBL" id="CAL1358900.1"/>
    </source>
</evidence>
<evidence type="ECO:0000313" key="3">
    <source>
        <dbReference type="Proteomes" id="UP001497516"/>
    </source>
</evidence>
<gene>
    <name evidence="2" type="ORF">LTRI10_LOCUS6425</name>
</gene>
<keyword evidence="3" id="KW-1185">Reference proteome</keyword>
<dbReference type="EMBL" id="OZ034814">
    <property type="protein sequence ID" value="CAL1358900.1"/>
    <property type="molecule type" value="Genomic_DNA"/>
</dbReference>
<sequence>MPPPLSCSYLQCHLPFAHLLVPRRSHRRRETLPVEPSIAPATLASRDTRRRSAAVCQSPSPVVAARRLQPPSRVSPVISLRRESSPAVLFFIGKPNFGGCEL</sequence>
<evidence type="ECO:0000256" key="1">
    <source>
        <dbReference type="SAM" id="MobiDB-lite"/>
    </source>
</evidence>
<dbReference type="AlphaFoldDB" id="A0AAV2CQR2"/>
<proteinExistence type="predicted"/>
<accession>A0AAV2CQR2</accession>